<dbReference type="SUPFAM" id="SSF50447">
    <property type="entry name" value="Translation proteins"/>
    <property type="match status" value="1"/>
</dbReference>
<dbReference type="InterPro" id="IPR009000">
    <property type="entry name" value="Transl_B-barrel_sf"/>
</dbReference>
<dbReference type="EMBL" id="BLLF01000978">
    <property type="protein sequence ID" value="GFH16313.1"/>
    <property type="molecule type" value="Genomic_DNA"/>
</dbReference>
<dbReference type="GO" id="GO:0005739">
    <property type="term" value="C:mitochondrion"/>
    <property type="evidence" value="ECO:0007669"/>
    <property type="project" value="TreeGrafter"/>
</dbReference>
<keyword evidence="1" id="KW-0547">Nucleotide-binding</keyword>
<proteinExistence type="predicted"/>
<evidence type="ECO:0000313" key="6">
    <source>
        <dbReference type="EMBL" id="GFH16313.1"/>
    </source>
</evidence>
<dbReference type="GO" id="GO:0005525">
    <property type="term" value="F:GTP binding"/>
    <property type="evidence" value="ECO:0007669"/>
    <property type="project" value="UniProtKB-KW"/>
</dbReference>
<feature type="non-terminal residue" evidence="6">
    <location>
        <position position="1"/>
    </location>
</feature>
<dbReference type="Proteomes" id="UP000485058">
    <property type="component" value="Unassembled WGS sequence"/>
</dbReference>
<protein>
    <submittedName>
        <fullName evidence="6">Elongation factor Tu</fullName>
    </submittedName>
</protein>
<dbReference type="InterPro" id="IPR027417">
    <property type="entry name" value="P-loop_NTPase"/>
</dbReference>
<dbReference type="CDD" id="cd03707">
    <property type="entry name" value="EFTU_III"/>
    <property type="match status" value="1"/>
</dbReference>
<keyword evidence="2 6" id="KW-0251">Elongation factor</keyword>
<dbReference type="FunFam" id="2.40.30.10:FF:000002">
    <property type="entry name" value="Elongation factor Tu"/>
    <property type="match status" value="1"/>
</dbReference>
<sequence>MEVRELLSFYKYPGDDIPIIRGSALCAMKGEKPELGRESILKLMRAVDTYIPLPQRSLDLPFSMSIEDTFSIAGRGTVATGRIEKGIIKPGDDIELVGLKPTIKTTVTGVEMFKKSLSQKFEAEIYALTKEEGGRHSPFTSTYSPQFFFRTADVVGRVTLQGVQMVMPGDNFRATIELQLPVGMDAGLRFAIRDSARTVGAGVVSKVIE</sequence>
<evidence type="ECO:0000256" key="4">
    <source>
        <dbReference type="ARBA" id="ARBA00023134"/>
    </source>
</evidence>
<evidence type="ECO:0000256" key="3">
    <source>
        <dbReference type="ARBA" id="ARBA00022917"/>
    </source>
</evidence>
<dbReference type="Gene3D" id="2.40.30.10">
    <property type="entry name" value="Translation factors"/>
    <property type="match status" value="2"/>
</dbReference>
<dbReference type="Pfam" id="PF03143">
    <property type="entry name" value="GTP_EFTU_D3"/>
    <property type="match status" value="1"/>
</dbReference>
<dbReference type="SUPFAM" id="SSF50465">
    <property type="entry name" value="EF-Tu/eEF-1alpha/eIF2-gamma C-terminal domain"/>
    <property type="match status" value="1"/>
</dbReference>
<keyword evidence="7" id="KW-1185">Reference proteome</keyword>
<keyword evidence="3" id="KW-0648">Protein biosynthesis</keyword>
<evidence type="ECO:0000259" key="5">
    <source>
        <dbReference type="Pfam" id="PF03143"/>
    </source>
</evidence>
<dbReference type="GO" id="GO:0070125">
    <property type="term" value="P:mitochondrial translational elongation"/>
    <property type="evidence" value="ECO:0007669"/>
    <property type="project" value="TreeGrafter"/>
</dbReference>
<comment type="caution">
    <text evidence="6">The sequence shown here is derived from an EMBL/GenBank/DDBJ whole genome shotgun (WGS) entry which is preliminary data.</text>
</comment>
<gene>
    <name evidence="6" type="ORF">HaLaN_12705</name>
</gene>
<evidence type="ECO:0000313" key="7">
    <source>
        <dbReference type="Proteomes" id="UP000485058"/>
    </source>
</evidence>
<feature type="domain" description="Translation elongation factor EFTu/EF1A C-terminal" evidence="5">
    <location>
        <begin position="118"/>
        <end position="207"/>
    </location>
</feature>
<dbReference type="InterPro" id="IPR050055">
    <property type="entry name" value="EF-Tu_GTPase"/>
</dbReference>
<accession>A0A699Z199</accession>
<dbReference type="PANTHER" id="PTHR43721">
    <property type="entry name" value="ELONGATION FACTOR TU-RELATED"/>
    <property type="match status" value="1"/>
</dbReference>
<evidence type="ECO:0000256" key="1">
    <source>
        <dbReference type="ARBA" id="ARBA00022741"/>
    </source>
</evidence>
<dbReference type="InterPro" id="IPR009001">
    <property type="entry name" value="Transl_elong_EF1A/Init_IF2_C"/>
</dbReference>
<evidence type="ECO:0000256" key="2">
    <source>
        <dbReference type="ARBA" id="ARBA00022768"/>
    </source>
</evidence>
<keyword evidence="4" id="KW-0342">GTP-binding</keyword>
<dbReference type="GO" id="GO:0003746">
    <property type="term" value="F:translation elongation factor activity"/>
    <property type="evidence" value="ECO:0007669"/>
    <property type="project" value="UniProtKB-KW"/>
</dbReference>
<organism evidence="6 7">
    <name type="scientific">Haematococcus lacustris</name>
    <name type="common">Green alga</name>
    <name type="synonym">Haematococcus pluvialis</name>
    <dbReference type="NCBI Taxonomy" id="44745"/>
    <lineage>
        <taxon>Eukaryota</taxon>
        <taxon>Viridiplantae</taxon>
        <taxon>Chlorophyta</taxon>
        <taxon>core chlorophytes</taxon>
        <taxon>Chlorophyceae</taxon>
        <taxon>CS clade</taxon>
        <taxon>Chlamydomonadales</taxon>
        <taxon>Haematococcaceae</taxon>
        <taxon>Haematococcus</taxon>
    </lineage>
</organism>
<dbReference type="PANTHER" id="PTHR43721:SF22">
    <property type="entry name" value="ELONGATION FACTOR TU, MITOCHONDRIAL"/>
    <property type="match status" value="1"/>
</dbReference>
<dbReference type="InterPro" id="IPR004160">
    <property type="entry name" value="Transl_elong_EFTu/EF1A_C"/>
</dbReference>
<dbReference type="Gene3D" id="3.40.50.300">
    <property type="entry name" value="P-loop containing nucleotide triphosphate hydrolases"/>
    <property type="match status" value="1"/>
</dbReference>
<dbReference type="AlphaFoldDB" id="A0A699Z199"/>
<name>A0A699Z199_HAELA</name>
<reference evidence="6 7" key="1">
    <citation type="submission" date="2020-02" db="EMBL/GenBank/DDBJ databases">
        <title>Draft genome sequence of Haematococcus lacustris strain NIES-144.</title>
        <authorList>
            <person name="Morimoto D."/>
            <person name="Nakagawa S."/>
            <person name="Yoshida T."/>
            <person name="Sawayama S."/>
        </authorList>
    </citation>
    <scope>NUCLEOTIDE SEQUENCE [LARGE SCALE GENOMIC DNA]</scope>
    <source>
        <strain evidence="6 7">NIES-144</strain>
    </source>
</reference>